<evidence type="ECO:0000313" key="1">
    <source>
        <dbReference type="EMBL" id="VBB48472.1"/>
    </source>
</evidence>
<dbReference type="NCBIfam" id="NF047593">
    <property type="entry name" value="IS66_ISAeme5_TnpA"/>
    <property type="match status" value="1"/>
</dbReference>
<protein>
    <submittedName>
        <fullName evidence="1">Transposase</fullName>
    </submittedName>
</protein>
<proteinExistence type="predicted"/>
<gene>
    <name evidence="1" type="ORF">TRIP_B60007</name>
</gene>
<accession>A0A653A191</accession>
<sequence>MTKADPRAHWSKIMQAQAASGQTIKAFCAERKISIHQFYAWRRRLKAGIDQQQQTRAFLELVPAKHEEKALIRIHVGDQLWIEVPQGFHPPTLLSVIETLSRIGHGACLP</sequence>
<dbReference type="EMBL" id="UPXX01000033">
    <property type="protein sequence ID" value="VBB48472.1"/>
    <property type="molecule type" value="Genomic_DNA"/>
</dbReference>
<organism evidence="1">
    <name type="scientific">Uncultured Desulfatiglans sp</name>
    <dbReference type="NCBI Taxonomy" id="1748965"/>
    <lineage>
        <taxon>Bacteria</taxon>
        <taxon>Pseudomonadati</taxon>
        <taxon>Thermodesulfobacteriota</taxon>
        <taxon>Desulfobacteria</taxon>
        <taxon>Desulfatiglandales</taxon>
        <taxon>Desulfatiglandaceae</taxon>
        <taxon>Desulfatiglans</taxon>
        <taxon>environmental samples</taxon>
    </lineage>
</organism>
<reference evidence="1" key="1">
    <citation type="submission" date="2018-07" db="EMBL/GenBank/DDBJ databases">
        <authorList>
            <consortium name="Genoscope - CEA"/>
            <person name="William W."/>
        </authorList>
    </citation>
    <scope>NUCLEOTIDE SEQUENCE</scope>
    <source>
        <strain evidence="1">IK1</strain>
    </source>
</reference>
<name>A0A653A191_UNCDX</name>
<dbReference type="AlphaFoldDB" id="A0A653A191"/>